<evidence type="ECO:0000313" key="1">
    <source>
        <dbReference type="EMBL" id="OWZ16969.1"/>
    </source>
</evidence>
<dbReference type="AlphaFoldDB" id="A0A225WIM6"/>
<accession>A0A225WIM6</accession>
<dbReference type="EMBL" id="NBNE01000835">
    <property type="protein sequence ID" value="OWZ16969.1"/>
    <property type="molecule type" value="Genomic_DNA"/>
</dbReference>
<dbReference type="OrthoDB" id="110870at2759"/>
<sequence length="69" mass="7791">MPLSEVDNELTRSMSRWRSVSARVLLNSMHDVAKRVGKSLEEALGSCFALMFDGWSHGSMYYVAVYAVF</sequence>
<dbReference type="Proteomes" id="UP000198211">
    <property type="component" value="Unassembled WGS sequence"/>
</dbReference>
<keyword evidence="2" id="KW-1185">Reference proteome</keyword>
<evidence type="ECO:0000313" key="2">
    <source>
        <dbReference type="Proteomes" id="UP000198211"/>
    </source>
</evidence>
<protein>
    <submittedName>
        <fullName evidence="1">Uncharacterized protein</fullName>
    </submittedName>
</protein>
<dbReference type="PANTHER" id="PTHR40866:SF1">
    <property type="entry name" value="BED-TYPE DOMAIN-CONTAINING PROTEIN"/>
    <property type="match status" value="1"/>
</dbReference>
<dbReference type="PANTHER" id="PTHR40866">
    <property type="entry name" value="BED-TYPE DOMAIN-CONTAINING PROTEIN"/>
    <property type="match status" value="1"/>
</dbReference>
<comment type="caution">
    <text evidence="1">The sequence shown here is derived from an EMBL/GenBank/DDBJ whole genome shotgun (WGS) entry which is preliminary data.</text>
</comment>
<reference evidence="2" key="1">
    <citation type="submission" date="2017-03" db="EMBL/GenBank/DDBJ databases">
        <title>Phytopthora megakarya and P. palmivora, two closely related causual agents of cacao black pod achieved similar genome size and gene model numbers by different mechanisms.</title>
        <authorList>
            <person name="Ali S."/>
            <person name="Shao J."/>
            <person name="Larry D.J."/>
            <person name="Kronmiller B."/>
            <person name="Shen D."/>
            <person name="Strem M.D."/>
            <person name="Melnick R.L."/>
            <person name="Guiltinan M.J."/>
            <person name="Tyler B.M."/>
            <person name="Meinhardt L.W."/>
            <person name="Bailey B.A."/>
        </authorList>
    </citation>
    <scope>NUCLEOTIDE SEQUENCE [LARGE SCALE GENOMIC DNA]</scope>
    <source>
        <strain evidence="2">zdho120</strain>
    </source>
</reference>
<name>A0A225WIM6_9STRA</name>
<proteinExistence type="predicted"/>
<gene>
    <name evidence="1" type="ORF">PHMEG_0009157</name>
</gene>
<organism evidence="1 2">
    <name type="scientific">Phytophthora megakarya</name>
    <dbReference type="NCBI Taxonomy" id="4795"/>
    <lineage>
        <taxon>Eukaryota</taxon>
        <taxon>Sar</taxon>
        <taxon>Stramenopiles</taxon>
        <taxon>Oomycota</taxon>
        <taxon>Peronosporomycetes</taxon>
        <taxon>Peronosporales</taxon>
        <taxon>Peronosporaceae</taxon>
        <taxon>Phytophthora</taxon>
    </lineage>
</organism>